<dbReference type="EMBL" id="SMMG02000001">
    <property type="protein sequence ID" value="KAA3488659.1"/>
    <property type="molecule type" value="Genomic_DNA"/>
</dbReference>
<reference evidence="4" key="1">
    <citation type="journal article" date="2019" name="Plant Biotechnol. J.">
        <title>Genome sequencing of the Australian wild diploid species Gossypium australe highlights disease resistance and delayed gland morphogenesis.</title>
        <authorList>
            <person name="Cai Y."/>
            <person name="Cai X."/>
            <person name="Wang Q."/>
            <person name="Wang P."/>
            <person name="Zhang Y."/>
            <person name="Cai C."/>
            <person name="Xu Y."/>
            <person name="Wang K."/>
            <person name="Zhou Z."/>
            <person name="Wang C."/>
            <person name="Geng S."/>
            <person name="Li B."/>
            <person name="Dong Q."/>
            <person name="Hou Y."/>
            <person name="Wang H."/>
            <person name="Ai P."/>
            <person name="Liu Z."/>
            <person name="Yi F."/>
            <person name="Sun M."/>
            <person name="An G."/>
            <person name="Cheng J."/>
            <person name="Zhang Y."/>
            <person name="Shi Q."/>
            <person name="Xie Y."/>
            <person name="Shi X."/>
            <person name="Chang Y."/>
            <person name="Huang F."/>
            <person name="Chen Y."/>
            <person name="Hong S."/>
            <person name="Mi L."/>
            <person name="Sun Q."/>
            <person name="Zhang L."/>
            <person name="Zhou B."/>
            <person name="Peng R."/>
            <person name="Zhang X."/>
            <person name="Liu F."/>
        </authorList>
    </citation>
    <scope>NUCLEOTIDE SEQUENCE [LARGE SCALE GENOMIC DNA]</scope>
    <source>
        <strain evidence="4">cv. PA1801</strain>
    </source>
</reference>
<accession>A0A5B6X356</accession>
<evidence type="ECO:0000259" key="2">
    <source>
        <dbReference type="Pfam" id="PF03732"/>
    </source>
</evidence>
<dbReference type="OrthoDB" id="2272416at2759"/>
<sequence length="199" mass="23414">MLQIAYTGRDTVMLSNRAKSEEAESNAQASLKRALSSSRRPVSEDRGEEAKEAFFEMMNEWFTEFLRTNPIVQQPLPPTSQPIKSVNIGQKNLGLLLKMIRKKAKFWMENTIRVLDELSCTPTEYLKCDVKKYISQRFLDKKRKEFLELKQRNMTVFEYEREFVRLSKNARECIPTEVAMCKRFEEGLNEDIKLLVRIF</sequence>
<gene>
    <name evidence="3" type="ORF">EPI10_032388</name>
</gene>
<comment type="caution">
    <text evidence="3">The sequence shown here is derived from an EMBL/GenBank/DDBJ whole genome shotgun (WGS) entry which is preliminary data.</text>
</comment>
<evidence type="ECO:0000256" key="1">
    <source>
        <dbReference type="SAM" id="MobiDB-lite"/>
    </source>
</evidence>
<keyword evidence="4" id="KW-1185">Reference proteome</keyword>
<dbReference type="AlphaFoldDB" id="A0A5B6X356"/>
<feature type="domain" description="Retrotransposon gag" evidence="2">
    <location>
        <begin position="131"/>
        <end position="190"/>
    </location>
</feature>
<evidence type="ECO:0000313" key="3">
    <source>
        <dbReference type="EMBL" id="KAA3488659.1"/>
    </source>
</evidence>
<protein>
    <submittedName>
        <fullName evidence="3">Gag-Pol polyprotein</fullName>
    </submittedName>
</protein>
<feature type="compositionally biased region" description="Low complexity" evidence="1">
    <location>
        <begin position="29"/>
        <end position="40"/>
    </location>
</feature>
<evidence type="ECO:0000313" key="4">
    <source>
        <dbReference type="Proteomes" id="UP000325315"/>
    </source>
</evidence>
<dbReference type="Pfam" id="PF03732">
    <property type="entry name" value="Retrotrans_gag"/>
    <property type="match status" value="1"/>
</dbReference>
<name>A0A5B6X356_9ROSI</name>
<dbReference type="Proteomes" id="UP000325315">
    <property type="component" value="Unassembled WGS sequence"/>
</dbReference>
<organism evidence="3 4">
    <name type="scientific">Gossypium australe</name>
    <dbReference type="NCBI Taxonomy" id="47621"/>
    <lineage>
        <taxon>Eukaryota</taxon>
        <taxon>Viridiplantae</taxon>
        <taxon>Streptophyta</taxon>
        <taxon>Embryophyta</taxon>
        <taxon>Tracheophyta</taxon>
        <taxon>Spermatophyta</taxon>
        <taxon>Magnoliopsida</taxon>
        <taxon>eudicotyledons</taxon>
        <taxon>Gunneridae</taxon>
        <taxon>Pentapetalae</taxon>
        <taxon>rosids</taxon>
        <taxon>malvids</taxon>
        <taxon>Malvales</taxon>
        <taxon>Malvaceae</taxon>
        <taxon>Malvoideae</taxon>
        <taxon>Gossypium</taxon>
    </lineage>
</organism>
<feature type="region of interest" description="Disordered" evidence="1">
    <location>
        <begin position="17"/>
        <end position="46"/>
    </location>
</feature>
<dbReference type="InterPro" id="IPR005162">
    <property type="entry name" value="Retrotrans_gag_dom"/>
</dbReference>
<proteinExistence type="predicted"/>